<dbReference type="EMBL" id="JNHN01000165">
    <property type="protein sequence ID" value="KDS51822.1"/>
    <property type="molecule type" value="Genomic_DNA"/>
</dbReference>
<gene>
    <name evidence="9" type="ORF">M094_0303</name>
</gene>
<evidence type="ECO:0000256" key="6">
    <source>
        <dbReference type="SAM" id="SignalP"/>
    </source>
</evidence>
<comment type="similarity">
    <text evidence="2">Belongs to the SusD family.</text>
</comment>
<evidence type="ECO:0000259" key="8">
    <source>
        <dbReference type="Pfam" id="PF14322"/>
    </source>
</evidence>
<evidence type="ECO:0000259" key="7">
    <source>
        <dbReference type="Pfam" id="PF07980"/>
    </source>
</evidence>
<organism evidence="9 10">
    <name type="scientific">Bacteroides uniformis str. 3978 T3 ii</name>
    <dbReference type="NCBI Taxonomy" id="1339349"/>
    <lineage>
        <taxon>Bacteria</taxon>
        <taxon>Pseudomonadati</taxon>
        <taxon>Bacteroidota</taxon>
        <taxon>Bacteroidia</taxon>
        <taxon>Bacteroidales</taxon>
        <taxon>Bacteroidaceae</taxon>
        <taxon>Bacteroides</taxon>
    </lineage>
</organism>
<dbReference type="Pfam" id="PF14322">
    <property type="entry name" value="SusD-like_3"/>
    <property type="match status" value="1"/>
</dbReference>
<proteinExistence type="inferred from homology"/>
<feature type="chain" id="PRO_5001744707" evidence="6">
    <location>
        <begin position="25"/>
        <end position="548"/>
    </location>
</feature>
<feature type="domain" description="SusD-like N-terminal" evidence="8">
    <location>
        <begin position="79"/>
        <end position="218"/>
    </location>
</feature>
<evidence type="ECO:0000313" key="10">
    <source>
        <dbReference type="Proteomes" id="UP000028013"/>
    </source>
</evidence>
<evidence type="ECO:0000256" key="5">
    <source>
        <dbReference type="ARBA" id="ARBA00023237"/>
    </source>
</evidence>
<keyword evidence="3 6" id="KW-0732">Signal</keyword>
<dbReference type="InterPro" id="IPR011990">
    <property type="entry name" value="TPR-like_helical_dom_sf"/>
</dbReference>
<reference evidence="9 10" key="1">
    <citation type="submission" date="2014-04" db="EMBL/GenBank/DDBJ databases">
        <authorList>
            <person name="Sears C."/>
            <person name="Carroll K."/>
            <person name="Sack B.R."/>
            <person name="Qadri F."/>
            <person name="Myers L.L."/>
            <person name="Chung G.-T."/>
            <person name="Escheverria P."/>
            <person name="Fraser C.M."/>
            <person name="Sadzewicz L."/>
            <person name="Shefchek K.A."/>
            <person name="Tallon L."/>
            <person name="Das S.P."/>
            <person name="Daugherty S."/>
            <person name="Mongodin E.F."/>
        </authorList>
    </citation>
    <scope>NUCLEOTIDE SEQUENCE [LARGE SCALE GENOMIC DNA]</scope>
    <source>
        <strain evidence="9 10">3978 T3 ii</strain>
    </source>
</reference>
<dbReference type="PATRIC" id="fig|1339349.3.peg.1564"/>
<dbReference type="Pfam" id="PF07980">
    <property type="entry name" value="SusD_RagB"/>
    <property type="match status" value="1"/>
</dbReference>
<evidence type="ECO:0000256" key="2">
    <source>
        <dbReference type="ARBA" id="ARBA00006275"/>
    </source>
</evidence>
<dbReference type="Gene3D" id="1.25.40.390">
    <property type="match status" value="1"/>
</dbReference>
<dbReference type="AlphaFoldDB" id="A0A078S1K9"/>
<comment type="subcellular location">
    <subcellularLocation>
        <location evidence="1">Cell outer membrane</location>
    </subcellularLocation>
</comment>
<dbReference type="SUPFAM" id="SSF48452">
    <property type="entry name" value="TPR-like"/>
    <property type="match status" value="1"/>
</dbReference>
<evidence type="ECO:0000256" key="1">
    <source>
        <dbReference type="ARBA" id="ARBA00004442"/>
    </source>
</evidence>
<accession>A0A078S1K9</accession>
<keyword evidence="5" id="KW-0998">Cell outer membrane</keyword>
<dbReference type="Proteomes" id="UP000028013">
    <property type="component" value="Unassembled WGS sequence"/>
</dbReference>
<evidence type="ECO:0000256" key="4">
    <source>
        <dbReference type="ARBA" id="ARBA00023136"/>
    </source>
</evidence>
<comment type="caution">
    <text evidence="9">The sequence shown here is derived from an EMBL/GenBank/DDBJ whole genome shotgun (WGS) entry which is preliminary data.</text>
</comment>
<dbReference type="PROSITE" id="PS51257">
    <property type="entry name" value="PROKAR_LIPOPROTEIN"/>
    <property type="match status" value="1"/>
</dbReference>
<name>A0A078S1K9_BACUN</name>
<dbReference type="InterPro" id="IPR033985">
    <property type="entry name" value="SusD-like_N"/>
</dbReference>
<dbReference type="RefSeq" id="WP_005835044.1">
    <property type="nucleotide sequence ID" value="NZ_JNHN01000165.1"/>
</dbReference>
<protein>
    <submittedName>
        <fullName evidence="9">Starch-binding associating with outer membrane family protein</fullName>
    </submittedName>
</protein>
<evidence type="ECO:0000313" key="9">
    <source>
        <dbReference type="EMBL" id="KDS51822.1"/>
    </source>
</evidence>
<feature type="domain" description="RagB/SusD" evidence="7">
    <location>
        <begin position="317"/>
        <end position="504"/>
    </location>
</feature>
<keyword evidence="4" id="KW-0472">Membrane</keyword>
<evidence type="ECO:0000256" key="3">
    <source>
        <dbReference type="ARBA" id="ARBA00022729"/>
    </source>
</evidence>
<feature type="signal peptide" evidence="6">
    <location>
        <begin position="1"/>
        <end position="24"/>
    </location>
</feature>
<sequence length="548" mass="60985">MKKIINKLFAGSLLAGMMLVSSCAGDYLDTAPTDSTGATDAVGTTANAMKALNGIAKIMTTQHSYFGGGFAGENNIMIQYESYPSENYNYNYYASGWSPIFNQEFHTRTNSIYDAYAWYYYYTIAGNANTILANIDNAEGTEAERNFVKASALTFRAYAFEKLVHYYCWRWQDSNNGASQGIVLRLDESTGGQGYATLAETYAQIYKDLDEAIMLFEQSGMDRNASQVWMPNINVAHAIYARAALTKQDYTKALTEAKLARQNYPLMSNAEYHAGFCNPTSEWIFGSFGSAQENNWYWSYGTQYACNGYYANAAGAANGAGSIGRELINRIPNNDARKALFLTEDKFPGYNFNDGSAMDLGYGILGMGDDEKKADALWEEAAAYCQKMAVSGLEAPYQAGYMYLGGQLKFYVFDTPGVSYLPFIRSSEMVLVEAEANYFLNDETAARAALVELNATSGRNPEYTCDKSGEALWNEIMDYRELELWGEGFAWSDYKRWNRDIVRHSFAEGGNAHISVAKTIPASGVNKWTWDVPLNETDYNDELNLGGK</sequence>
<dbReference type="InterPro" id="IPR012944">
    <property type="entry name" value="SusD_RagB_dom"/>
</dbReference>
<dbReference type="GO" id="GO:0009279">
    <property type="term" value="C:cell outer membrane"/>
    <property type="evidence" value="ECO:0007669"/>
    <property type="project" value="UniProtKB-SubCell"/>
</dbReference>